<sequence length="568" mass="60525">MLTIQATWRSYPSSAGAAADPVYSLVAGSDNYPDIFVGRLSAENSGQVDLQIQKFLEYESMPEDGGSWYHKGTGIGSEEGSGIGDDGEADWEHMEVIHDKLTRFTYSQVDSVYAPFGASASMVTNAVNAGRSIINYCGHGSMNAWSTTGFSSSHVNNLVNHNMLPWIVSVACVNGKFHTGTCFAESWMRASDGGQPTGAIGMYASTVNMSWAPPMAAQDETVDLLVGGEKRTFGALCFSGSCQMMDEYGGGASEFKNWHIFGDPSLRVRSDTPTLLTVGHDPSIDPLATTFAVSVPGVGGALCGLSYNGEYLGSAFTDELGEAEITVVGALPAELTITLTVTSFNTMPYVTEISVGEPLIPAMLLEPDSFRFFVQTGDTDTEDIFITNVGEEGSMLNYTIEIVQGPSEEWLSVKPGQGSSRQGDEPDVHELLVDTAGLLGGIYEAEIHVTSNGGDAVIPVTLYALTLQDVVDRLDPRVLSLSPARPNPFGSTTTIAFALPQPGPARVGVYDMSGRLVRTLVSGVQNAGLHRVTWDGRDDAGTNVPGGVYFYRLDNSLTSLSGKVMVLE</sequence>
<dbReference type="NCBIfam" id="TIGR04183">
    <property type="entry name" value="Por_Secre_tail"/>
    <property type="match status" value="1"/>
</dbReference>
<dbReference type="Pfam" id="PF03785">
    <property type="entry name" value="Peptidase_C25_C"/>
    <property type="match status" value="1"/>
</dbReference>
<keyword evidence="5" id="KW-1185">Reference proteome</keyword>
<dbReference type="SUPFAM" id="SSF52129">
    <property type="entry name" value="Caspase-like"/>
    <property type="match status" value="1"/>
</dbReference>
<dbReference type="Pfam" id="PF13860">
    <property type="entry name" value="FlgD_ig"/>
    <property type="match status" value="1"/>
</dbReference>
<dbReference type="InterPro" id="IPR029030">
    <property type="entry name" value="Caspase-like_dom_sf"/>
</dbReference>
<evidence type="ECO:0000259" key="2">
    <source>
        <dbReference type="Pfam" id="PF03785"/>
    </source>
</evidence>
<evidence type="ECO:0000313" key="5">
    <source>
        <dbReference type="Proteomes" id="UP001593833"/>
    </source>
</evidence>
<name>A0ABV6YL26_UNCEI</name>
<dbReference type="Gene3D" id="2.60.40.10">
    <property type="entry name" value="Immunoglobulins"/>
    <property type="match status" value="1"/>
</dbReference>
<reference evidence="4 5" key="1">
    <citation type="submission" date="2024-09" db="EMBL/GenBank/DDBJ databases">
        <authorList>
            <person name="D'Angelo T."/>
        </authorList>
    </citation>
    <scope>NUCLEOTIDE SEQUENCE [LARGE SCALE GENOMIC DNA]</scope>
    <source>
        <strain evidence="4">SAG AM-320-E07</strain>
    </source>
</reference>
<feature type="domain" description="FlgD/Vpr Ig-like" evidence="3">
    <location>
        <begin position="491"/>
        <end position="550"/>
    </location>
</feature>
<evidence type="ECO:0000259" key="1">
    <source>
        <dbReference type="Pfam" id="PF01364"/>
    </source>
</evidence>
<gene>
    <name evidence="4" type="ORF">ACFL6M_05505</name>
</gene>
<dbReference type="Gene3D" id="3.40.50.1460">
    <property type="match status" value="1"/>
</dbReference>
<dbReference type="EMBL" id="JBHPKH010000065">
    <property type="protein sequence ID" value="MFC1573037.1"/>
    <property type="molecule type" value="Genomic_DNA"/>
</dbReference>
<dbReference type="Pfam" id="PF01364">
    <property type="entry name" value="Peptidase_C25"/>
    <property type="match status" value="1"/>
</dbReference>
<comment type="caution">
    <text evidence="4">The sequence shown here is derived from an EMBL/GenBank/DDBJ whole genome shotgun (WGS) entry which is preliminary data.</text>
</comment>
<dbReference type="InterPro" id="IPR013783">
    <property type="entry name" value="Ig-like_fold"/>
</dbReference>
<feature type="domain" description="Gingipain" evidence="1">
    <location>
        <begin position="12"/>
        <end position="268"/>
    </location>
</feature>
<feature type="domain" description="Peptidase C25 Ig-like" evidence="2">
    <location>
        <begin position="273"/>
        <end position="353"/>
    </location>
</feature>
<dbReference type="InterPro" id="IPR005536">
    <property type="entry name" value="Peptidase_C25_Ig-like_domain"/>
</dbReference>
<dbReference type="InterPro" id="IPR026444">
    <property type="entry name" value="Secre_tail"/>
</dbReference>
<accession>A0ABV6YL26</accession>
<protein>
    <submittedName>
        <fullName evidence="4">C25 family cysteine peptidase</fullName>
    </submittedName>
</protein>
<dbReference type="Gene3D" id="2.60.40.4070">
    <property type="match status" value="1"/>
</dbReference>
<organism evidence="4 5">
    <name type="scientific">Eiseniibacteriota bacterium</name>
    <dbReference type="NCBI Taxonomy" id="2212470"/>
    <lineage>
        <taxon>Bacteria</taxon>
        <taxon>Candidatus Eiseniibacteriota</taxon>
    </lineage>
</organism>
<dbReference type="InterPro" id="IPR001769">
    <property type="entry name" value="Gingipain"/>
</dbReference>
<proteinExistence type="predicted"/>
<evidence type="ECO:0000259" key="3">
    <source>
        <dbReference type="Pfam" id="PF13860"/>
    </source>
</evidence>
<dbReference type="Proteomes" id="UP001593833">
    <property type="component" value="Unassembled WGS sequence"/>
</dbReference>
<dbReference type="InterPro" id="IPR025965">
    <property type="entry name" value="FlgD/Vpr_Ig-like"/>
</dbReference>
<evidence type="ECO:0000313" key="4">
    <source>
        <dbReference type="EMBL" id="MFC1573037.1"/>
    </source>
</evidence>